<protein>
    <recommendedName>
        <fullName evidence="14">alpha-N-acetylgalactosaminide alpha-2,6-sialyltransferase</fullName>
        <ecNumber evidence="14">2.4.3.3</ecNumber>
    </recommendedName>
</protein>
<evidence type="ECO:0000256" key="6">
    <source>
        <dbReference type="ARBA" id="ARBA00022692"/>
    </source>
</evidence>
<reference evidence="18" key="1">
    <citation type="journal article" date="2022" name="bioRxiv">
        <title>Sequencing and chromosome-scale assembly of the giantPleurodeles waltlgenome.</title>
        <authorList>
            <person name="Brown T."/>
            <person name="Elewa A."/>
            <person name="Iarovenko S."/>
            <person name="Subramanian E."/>
            <person name="Araus A.J."/>
            <person name="Petzold A."/>
            <person name="Susuki M."/>
            <person name="Suzuki K.-i.T."/>
            <person name="Hayashi T."/>
            <person name="Toyoda A."/>
            <person name="Oliveira C."/>
            <person name="Osipova E."/>
            <person name="Leigh N.D."/>
            <person name="Simon A."/>
            <person name="Yun M.H."/>
        </authorList>
    </citation>
    <scope>NUCLEOTIDE SEQUENCE</scope>
    <source>
        <strain evidence="18">20211129_DDA</strain>
        <tissue evidence="18">Liver</tissue>
    </source>
</reference>
<evidence type="ECO:0000256" key="4">
    <source>
        <dbReference type="ARBA" id="ARBA00022676"/>
    </source>
</evidence>
<keyword evidence="4" id="KW-0328">Glycosyltransferase</keyword>
<name>A0AAV7PWQ3_PLEWA</name>
<dbReference type="AlphaFoldDB" id="A0AAV7PWQ3"/>
<dbReference type="GO" id="GO:0001665">
    <property type="term" value="F:alpha-N-acetylgalactosaminide alpha-2,6-sialyltransferase activity"/>
    <property type="evidence" value="ECO:0007669"/>
    <property type="project" value="UniProtKB-EC"/>
</dbReference>
<evidence type="ECO:0000313" key="19">
    <source>
        <dbReference type="Proteomes" id="UP001066276"/>
    </source>
</evidence>
<dbReference type="EMBL" id="JANPWB010000011">
    <property type="protein sequence ID" value="KAJ1130273.1"/>
    <property type="molecule type" value="Genomic_DNA"/>
</dbReference>
<evidence type="ECO:0000256" key="14">
    <source>
        <dbReference type="ARBA" id="ARBA00039109"/>
    </source>
</evidence>
<dbReference type="InterPro" id="IPR038578">
    <property type="entry name" value="GT29-like_sf"/>
</dbReference>
<gene>
    <name evidence="18" type="ORF">NDU88_008627</name>
</gene>
<organism evidence="18 19">
    <name type="scientific">Pleurodeles waltl</name>
    <name type="common">Iberian ribbed newt</name>
    <dbReference type="NCBI Taxonomy" id="8319"/>
    <lineage>
        <taxon>Eukaryota</taxon>
        <taxon>Metazoa</taxon>
        <taxon>Chordata</taxon>
        <taxon>Craniata</taxon>
        <taxon>Vertebrata</taxon>
        <taxon>Euteleostomi</taxon>
        <taxon>Amphibia</taxon>
        <taxon>Batrachia</taxon>
        <taxon>Caudata</taxon>
        <taxon>Salamandroidea</taxon>
        <taxon>Salamandridae</taxon>
        <taxon>Pleurodelinae</taxon>
        <taxon>Pleurodeles</taxon>
    </lineage>
</organism>
<dbReference type="Proteomes" id="UP001066276">
    <property type="component" value="Chromosome 7"/>
</dbReference>
<dbReference type="EC" id="2.4.3.3" evidence="14"/>
<comment type="similarity">
    <text evidence="3">Belongs to the glycosyltransferase 29 family.</text>
</comment>
<comment type="pathway">
    <text evidence="2">Protein modification; protein glycosylation.</text>
</comment>
<dbReference type="PANTHER" id="PTHR45941">
    <property type="entry name" value="ALPHA-N-ACETYLGALACTOSAMINIDE ALPHA-2,6-SIALYLTRANSFERASE 2-LIKE-RELATED"/>
    <property type="match status" value="1"/>
</dbReference>
<dbReference type="GO" id="GO:0000139">
    <property type="term" value="C:Golgi membrane"/>
    <property type="evidence" value="ECO:0007669"/>
    <property type="project" value="UniProtKB-SubCell"/>
</dbReference>
<evidence type="ECO:0000256" key="10">
    <source>
        <dbReference type="ARBA" id="ARBA00023136"/>
    </source>
</evidence>
<evidence type="ECO:0000256" key="11">
    <source>
        <dbReference type="ARBA" id="ARBA00023157"/>
    </source>
</evidence>
<comment type="caution">
    <text evidence="18">The sequence shown here is derived from an EMBL/GenBank/DDBJ whole genome shotgun (WGS) entry which is preliminary data.</text>
</comment>
<comment type="catalytic activity">
    <reaction evidence="13">
        <text>a beta-D-galactosyl-(1-&gt;3)-N-acetyl-alpha-D-galactosaminyl derivative + CMP-N-acetyl-beta-neuraminate = a beta-D-galactosyl-(1-&gt;3)-[N-acetyl-alpha-neuraminyl-(2-&gt;6)]-N-acetyl-alpha-D-galactosaminyl derivative + CMP + H(+)</text>
        <dbReference type="Rhea" id="RHEA:11136"/>
        <dbReference type="ChEBI" id="CHEBI:15378"/>
        <dbReference type="ChEBI" id="CHEBI:57812"/>
        <dbReference type="ChEBI" id="CHEBI:60377"/>
        <dbReference type="ChEBI" id="CHEBI:133470"/>
        <dbReference type="ChEBI" id="CHEBI:140764"/>
        <dbReference type="EC" id="2.4.3.3"/>
    </reaction>
    <physiologicalReaction direction="left-to-right" evidence="13">
        <dbReference type="Rhea" id="RHEA:11137"/>
    </physiologicalReaction>
</comment>
<evidence type="ECO:0000256" key="15">
    <source>
        <dbReference type="ARBA" id="ARBA00050664"/>
    </source>
</evidence>
<evidence type="ECO:0000256" key="2">
    <source>
        <dbReference type="ARBA" id="ARBA00004922"/>
    </source>
</evidence>
<dbReference type="FunFam" id="3.90.1480.20:FF:000013">
    <property type="entry name" value="ST6 N-acetylgalactosaminide alpha-2,6-sialyltransferase 1"/>
    <property type="match status" value="1"/>
</dbReference>
<keyword evidence="11" id="KW-1015">Disulfide bond</keyword>
<evidence type="ECO:0000256" key="1">
    <source>
        <dbReference type="ARBA" id="ARBA00004323"/>
    </source>
</evidence>
<feature type="disulfide bond" evidence="17">
    <location>
        <begin position="165"/>
        <end position="331"/>
    </location>
</feature>
<dbReference type="PANTHER" id="PTHR45941:SF5">
    <property type="entry name" value="ALPHA-N-ACETYLGALACTOSAMINIDE ALPHA-2,6-SIALYLTRANSFERASE 2"/>
    <property type="match status" value="1"/>
</dbReference>
<keyword evidence="10" id="KW-0472">Membrane</keyword>
<comment type="catalytic activity">
    <reaction evidence="15">
        <text>a 3-O-[N-acetyl-alpha-neuraminyl-(2-&gt;3)-beta-D-galactosyl-(1-&gt;3)-N-acetyl-alpha-D-galactosaminyl]-L-threonyl-[protein] + CMP-N-acetyl-beta-neuraminate = a 3-O-{alpha-Neu5Ac-(2-&gt;3)-beta-D-Gal-(1-&gt;3)-[alpha-Neu5Ac-(2-&gt;6)]-alpha-D-GalNAc}-L-threonyl-[protein] + CMP + H(+)</text>
        <dbReference type="Rhea" id="RHEA:81659"/>
        <dbReference type="Rhea" id="RHEA-COMP:14417"/>
        <dbReference type="Rhea" id="RHEA-COMP:16763"/>
        <dbReference type="ChEBI" id="CHEBI:15378"/>
        <dbReference type="ChEBI" id="CHEBI:57812"/>
        <dbReference type="ChEBI" id="CHEBI:60377"/>
        <dbReference type="ChEBI" id="CHEBI:139598"/>
        <dbReference type="ChEBI" id="CHEBI:156398"/>
    </reaction>
    <physiologicalReaction direction="left-to-right" evidence="15">
        <dbReference type="Rhea" id="RHEA:81660"/>
    </physiologicalReaction>
</comment>
<evidence type="ECO:0000256" key="7">
    <source>
        <dbReference type="ARBA" id="ARBA00022968"/>
    </source>
</evidence>
<evidence type="ECO:0000256" key="3">
    <source>
        <dbReference type="ARBA" id="ARBA00006003"/>
    </source>
</evidence>
<keyword evidence="8" id="KW-1133">Transmembrane helix</keyword>
<comment type="subcellular location">
    <subcellularLocation>
        <location evidence="1">Golgi apparatus membrane</location>
        <topology evidence="1">Single-pass type II membrane protein</topology>
    </subcellularLocation>
</comment>
<keyword evidence="7" id="KW-0735">Signal-anchor</keyword>
<evidence type="ECO:0000313" key="18">
    <source>
        <dbReference type="EMBL" id="KAJ1130273.1"/>
    </source>
</evidence>
<evidence type="ECO:0000256" key="16">
    <source>
        <dbReference type="ARBA" id="ARBA00052285"/>
    </source>
</evidence>
<evidence type="ECO:0000256" key="17">
    <source>
        <dbReference type="PIRSR" id="PIRSR005557-2"/>
    </source>
</evidence>
<keyword evidence="6" id="KW-0812">Transmembrane</keyword>
<sequence>MYYYIGQYCIGKTHDYLDVPASVFVDLGKSSFQQGALRLGSKILFEQPATVRTNQENVNKREKVPNPLEAGRANITQEKTSSSCINSLKAKLKKDSQYGSLFNLDVPVLMWDKHLKSWDRLKKWSPPYGWKDISQSVVSSTLKLLNHSANSWMFDAKQQAGCVRCAVVGNGGILNGSRQGKAIDAHDFVFRLNGAVIEGFQDDVGTKTSFYGFTVNTMKNSLIAYQIYGFKKVPQSKDLRYIFIPSDLRDYMMLKSAILGVKVSEGKDVGDIPQSYFGPEASAHKFKILHPDFIKYLTDRFLKSNLLKSQYANLYMPSTGALMLLTALHTCDQVSAYGFITDKYKDFSDHYYELVKTPLLFYANHDMLLESVLWKSLHQRGLLWLYQR</sequence>
<evidence type="ECO:0000256" key="13">
    <source>
        <dbReference type="ARBA" id="ARBA00036348"/>
    </source>
</evidence>
<keyword evidence="12" id="KW-0325">Glycoprotein</keyword>
<dbReference type="InterPro" id="IPR012163">
    <property type="entry name" value="Sialyl_trans"/>
</dbReference>
<keyword evidence="5" id="KW-0808">Transferase</keyword>
<evidence type="ECO:0000256" key="12">
    <source>
        <dbReference type="ARBA" id="ARBA00023180"/>
    </source>
</evidence>
<evidence type="ECO:0000256" key="9">
    <source>
        <dbReference type="ARBA" id="ARBA00023034"/>
    </source>
</evidence>
<keyword evidence="9" id="KW-0333">Golgi apparatus</keyword>
<dbReference type="Gene3D" id="3.90.1480.20">
    <property type="entry name" value="Glycosyl transferase family 29"/>
    <property type="match status" value="1"/>
</dbReference>
<evidence type="ECO:0000256" key="8">
    <source>
        <dbReference type="ARBA" id="ARBA00022989"/>
    </source>
</evidence>
<keyword evidence="19" id="KW-1185">Reference proteome</keyword>
<dbReference type="GO" id="GO:0006493">
    <property type="term" value="P:protein O-linked glycosylation"/>
    <property type="evidence" value="ECO:0007669"/>
    <property type="project" value="TreeGrafter"/>
</dbReference>
<comment type="catalytic activity">
    <reaction evidence="16">
        <text>a 3-O-[N-acetyl-alpha-D-galactosaminyl]-L-threonyl-[protein] + CMP-N-acetyl-beta-neuraminate = a 3-O-[N-acetyl-alpha-neuraminosyl-(2-&gt;6)-N-acetyl-alpha-D-galactosaminyl]-L-threonyl-[protein] + CMP + H(+)</text>
        <dbReference type="Rhea" id="RHEA:81643"/>
        <dbReference type="Rhea" id="RHEA-COMP:11689"/>
        <dbReference type="Rhea" id="RHEA-COMP:19720"/>
        <dbReference type="ChEBI" id="CHEBI:15378"/>
        <dbReference type="ChEBI" id="CHEBI:57812"/>
        <dbReference type="ChEBI" id="CHEBI:60377"/>
        <dbReference type="ChEBI" id="CHEBI:87075"/>
        <dbReference type="ChEBI" id="CHEBI:231970"/>
    </reaction>
    <physiologicalReaction direction="left-to-right" evidence="16">
        <dbReference type="Rhea" id="RHEA:81644"/>
    </physiologicalReaction>
</comment>
<dbReference type="InterPro" id="IPR001675">
    <property type="entry name" value="Glyco_trans_29"/>
</dbReference>
<accession>A0AAV7PWQ3</accession>
<dbReference type="Pfam" id="PF00777">
    <property type="entry name" value="Glyco_transf_29"/>
    <property type="match status" value="1"/>
</dbReference>
<evidence type="ECO:0000256" key="5">
    <source>
        <dbReference type="ARBA" id="ARBA00022679"/>
    </source>
</evidence>
<proteinExistence type="inferred from homology"/>
<dbReference type="PIRSF" id="PIRSF005557">
    <property type="entry name" value="Sialyl_trans"/>
    <property type="match status" value="1"/>
</dbReference>